<evidence type="ECO:0000313" key="3">
    <source>
        <dbReference type="EMBL" id="MCC9644651.1"/>
    </source>
</evidence>
<dbReference type="PANTHER" id="PTHR42759">
    <property type="entry name" value="MOXR FAMILY PROTEIN"/>
    <property type="match status" value="1"/>
</dbReference>
<evidence type="ECO:0000259" key="2">
    <source>
        <dbReference type="Pfam" id="PF07728"/>
    </source>
</evidence>
<proteinExistence type="predicted"/>
<feature type="region of interest" description="Disordered" evidence="1">
    <location>
        <begin position="1"/>
        <end position="27"/>
    </location>
</feature>
<name>A0ABS8NQB3_9BACT</name>
<dbReference type="Gene3D" id="3.40.50.300">
    <property type="entry name" value="P-loop containing nucleotide triphosphate hydrolases"/>
    <property type="match status" value="1"/>
</dbReference>
<keyword evidence="4" id="KW-1185">Reference proteome</keyword>
<comment type="caution">
    <text evidence="3">The sequence shown here is derived from an EMBL/GenBank/DDBJ whole genome shotgun (WGS) entry which is preliminary data.</text>
</comment>
<dbReference type="SUPFAM" id="SSF52540">
    <property type="entry name" value="P-loop containing nucleoside triphosphate hydrolases"/>
    <property type="match status" value="1"/>
</dbReference>
<dbReference type="PANTHER" id="PTHR42759:SF6">
    <property type="entry name" value="REGULATORY PROTEIN-RELATED"/>
    <property type="match status" value="1"/>
</dbReference>
<dbReference type="Proteomes" id="UP001430306">
    <property type="component" value="Unassembled WGS sequence"/>
</dbReference>
<evidence type="ECO:0000313" key="4">
    <source>
        <dbReference type="Proteomes" id="UP001430306"/>
    </source>
</evidence>
<dbReference type="Pfam" id="PF07728">
    <property type="entry name" value="AAA_5"/>
    <property type="match status" value="1"/>
</dbReference>
<feature type="domain" description="ATPase dynein-related AAA" evidence="2">
    <location>
        <begin position="77"/>
        <end position="206"/>
    </location>
</feature>
<protein>
    <submittedName>
        <fullName evidence="3">AAA family ATPase</fullName>
    </submittedName>
</protein>
<gene>
    <name evidence="3" type="ORF">LOC71_20445</name>
</gene>
<accession>A0ABS8NQB3</accession>
<sequence length="343" mass="37904">MNSPSTNPSDDRPRSSQSSSAGPANEPEFVQIGGVDLKLAHPYEAAGEWIGQNELLMQLLACWLTVDESDIPLTPRLIGSPGVGKTQLAIAAAKRQGLPLYIYQCTADTRPEDLLVTPVLSRGGEIAYHASPLVTAMIKGGVCVLDEGNRMNEKSWASLAPLFDSRRYVESIVAGITIQASPDFRAAVTMNQDESTFEIPDYILSRLQPTLQVGFPNKQDEMAILQYHLPFAEPEMLALTVDFLQRSHELKLDFSPRDGINLLRFAIKRMKQDPNHPIAHDVAWQEALEKCLGDDAVDLETMAERRKRTLGGDAVPLGLADLFFDADDPLHPDREDEDDEDLI</sequence>
<dbReference type="InterPro" id="IPR050764">
    <property type="entry name" value="CbbQ/NirQ/NorQ/GpvN"/>
</dbReference>
<dbReference type="InterPro" id="IPR011704">
    <property type="entry name" value="ATPase_dyneun-rel_AAA"/>
</dbReference>
<dbReference type="InterPro" id="IPR027417">
    <property type="entry name" value="P-loop_NTPase"/>
</dbReference>
<organism evidence="3 4">
    <name type="scientific">Rhodopirellula halodulae</name>
    <dbReference type="NCBI Taxonomy" id="2894198"/>
    <lineage>
        <taxon>Bacteria</taxon>
        <taxon>Pseudomonadati</taxon>
        <taxon>Planctomycetota</taxon>
        <taxon>Planctomycetia</taxon>
        <taxon>Pirellulales</taxon>
        <taxon>Pirellulaceae</taxon>
        <taxon>Rhodopirellula</taxon>
    </lineage>
</organism>
<dbReference type="EMBL" id="JAJKFW010000058">
    <property type="protein sequence ID" value="MCC9644651.1"/>
    <property type="molecule type" value="Genomic_DNA"/>
</dbReference>
<reference evidence="3" key="1">
    <citation type="submission" date="2021-11" db="EMBL/GenBank/DDBJ databases">
        <title>Genome sequence.</title>
        <authorList>
            <person name="Sun Q."/>
        </authorList>
    </citation>
    <scope>NUCLEOTIDE SEQUENCE</scope>
    <source>
        <strain evidence="3">JC740</strain>
    </source>
</reference>
<dbReference type="RefSeq" id="WP_230276362.1">
    <property type="nucleotide sequence ID" value="NZ_JAJKFW010000058.1"/>
</dbReference>
<evidence type="ECO:0000256" key="1">
    <source>
        <dbReference type="SAM" id="MobiDB-lite"/>
    </source>
</evidence>